<keyword evidence="2" id="KW-1185">Reference proteome</keyword>
<evidence type="ECO:0000313" key="2">
    <source>
        <dbReference type="Proteomes" id="UP000557392"/>
    </source>
</evidence>
<name>A0A7W6JYD0_9SPHN</name>
<organism evidence="1 2">
    <name type="scientific">Sphingomonas kyeonggiensis</name>
    <dbReference type="NCBI Taxonomy" id="1268553"/>
    <lineage>
        <taxon>Bacteria</taxon>
        <taxon>Pseudomonadati</taxon>
        <taxon>Pseudomonadota</taxon>
        <taxon>Alphaproteobacteria</taxon>
        <taxon>Sphingomonadales</taxon>
        <taxon>Sphingomonadaceae</taxon>
        <taxon>Sphingomonas</taxon>
    </lineage>
</organism>
<dbReference type="AlphaFoldDB" id="A0A7W6JYD0"/>
<reference evidence="1 2" key="1">
    <citation type="submission" date="2020-08" db="EMBL/GenBank/DDBJ databases">
        <title>Genomic Encyclopedia of Type Strains, Phase IV (KMG-IV): sequencing the most valuable type-strain genomes for metagenomic binning, comparative biology and taxonomic classification.</title>
        <authorList>
            <person name="Goeker M."/>
        </authorList>
    </citation>
    <scope>NUCLEOTIDE SEQUENCE [LARGE SCALE GENOMIC DNA]</scope>
    <source>
        <strain evidence="1 2">DSM 101806</strain>
    </source>
</reference>
<dbReference type="RefSeq" id="WP_184000173.1">
    <property type="nucleotide sequence ID" value="NZ_JACIEH010000004.1"/>
</dbReference>
<evidence type="ECO:0000313" key="1">
    <source>
        <dbReference type="EMBL" id="MBB4100801.1"/>
    </source>
</evidence>
<accession>A0A7W6JYD0</accession>
<dbReference type="EMBL" id="JACIEH010000004">
    <property type="protein sequence ID" value="MBB4100801.1"/>
    <property type="molecule type" value="Genomic_DNA"/>
</dbReference>
<sequence>MLLPIAVAAIAGPMAAVLSVDRNAARIPGLQSLANASCACARRASDAKGENACWRHFERLTHADHRKPTGGSACYPLSETIIWVDDDDDHSITLKYGVVGGRGLYLCSKEEAVAGEAIWYREDTQGSTQAELNQSLRRADAALIRFAEALKRGEPLEKLKPAMGCVTGYPR</sequence>
<comment type="caution">
    <text evidence="1">The sequence shown here is derived from an EMBL/GenBank/DDBJ whole genome shotgun (WGS) entry which is preliminary data.</text>
</comment>
<proteinExistence type="predicted"/>
<gene>
    <name evidence="1" type="ORF">GGR46_004390</name>
</gene>
<dbReference type="Proteomes" id="UP000557392">
    <property type="component" value="Unassembled WGS sequence"/>
</dbReference>
<protein>
    <submittedName>
        <fullName evidence="1">Uncharacterized protein</fullName>
    </submittedName>
</protein>